<evidence type="ECO:0000256" key="1">
    <source>
        <dbReference type="SAM" id="SignalP"/>
    </source>
</evidence>
<proteinExistence type="predicted"/>
<dbReference type="Gene3D" id="3.10.450.160">
    <property type="entry name" value="inner membrane protein cigr"/>
    <property type="match status" value="1"/>
</dbReference>
<organism evidence="2 3">
    <name type="scientific">Rhodoferax potami</name>
    <dbReference type="NCBI Taxonomy" id="3068338"/>
    <lineage>
        <taxon>Bacteria</taxon>
        <taxon>Pseudomonadati</taxon>
        <taxon>Pseudomonadota</taxon>
        <taxon>Betaproteobacteria</taxon>
        <taxon>Burkholderiales</taxon>
        <taxon>Comamonadaceae</taxon>
        <taxon>Rhodoferax</taxon>
    </lineage>
</organism>
<comment type="caution">
    <text evidence="2">The sequence shown here is derived from an EMBL/GenBank/DDBJ whole genome shotgun (WGS) entry which is preliminary data.</text>
</comment>
<dbReference type="RefSeq" id="WP_313873465.1">
    <property type="nucleotide sequence ID" value="NZ_JAVBIK010000001.1"/>
</dbReference>
<dbReference type="EMBL" id="JAVBIK010000001">
    <property type="protein sequence ID" value="MDT7517654.1"/>
    <property type="molecule type" value="Genomic_DNA"/>
</dbReference>
<keyword evidence="1" id="KW-0732">Signal</keyword>
<reference evidence="2 3" key="1">
    <citation type="submission" date="2023-08" db="EMBL/GenBank/DDBJ databases">
        <title>Rhodoferax potami sp. nov. and Rhodoferax mekongensis sp. nov., isolated from the Mekong River in Thailand.</title>
        <authorList>
            <person name="Kitikhun S."/>
            <person name="Charoenyingcharoen P."/>
            <person name="Siriarchawattana P."/>
            <person name="Likhitrattanapisal S."/>
            <person name="Nilsakha T."/>
            <person name="Chanpet A."/>
            <person name="Rattanawaree P."/>
            <person name="Ingsriswang S."/>
        </authorList>
    </citation>
    <scope>NUCLEOTIDE SEQUENCE [LARGE SCALE GENOMIC DNA]</scope>
    <source>
        <strain evidence="2 3">TBRC 17660</strain>
    </source>
</reference>
<sequence length="164" mass="17855">MTHRSPVVRAWARATTLGLVFSVVSCAAWAAKPEWAGKGKGKHEEESHAQNQQGGSVEIRVGSYFGDDQRRVAQDYYGAQQAKGKCPPGLAKKNNGCQPPGQAKKWSRGQALPRDVVFYPLPRDISVRIGLPPAGYKFVRVANDILLIAIGTSIVVDAIEDLMR</sequence>
<gene>
    <name evidence="2" type="ORF">RAE19_02670</name>
</gene>
<protein>
    <recommendedName>
        <fullName evidence="4">RcnB family protein</fullName>
    </recommendedName>
</protein>
<dbReference type="Proteomes" id="UP001321700">
    <property type="component" value="Unassembled WGS sequence"/>
</dbReference>
<evidence type="ECO:0008006" key="4">
    <source>
        <dbReference type="Google" id="ProtNLM"/>
    </source>
</evidence>
<accession>A0ABU3KIQ4</accession>
<evidence type="ECO:0000313" key="3">
    <source>
        <dbReference type="Proteomes" id="UP001321700"/>
    </source>
</evidence>
<keyword evidence="3" id="KW-1185">Reference proteome</keyword>
<dbReference type="PROSITE" id="PS51257">
    <property type="entry name" value="PROKAR_LIPOPROTEIN"/>
    <property type="match status" value="1"/>
</dbReference>
<evidence type="ECO:0000313" key="2">
    <source>
        <dbReference type="EMBL" id="MDT7517654.1"/>
    </source>
</evidence>
<feature type="signal peptide" evidence="1">
    <location>
        <begin position="1"/>
        <end position="30"/>
    </location>
</feature>
<feature type="chain" id="PRO_5047061475" description="RcnB family protein" evidence="1">
    <location>
        <begin position="31"/>
        <end position="164"/>
    </location>
</feature>
<name>A0ABU3KIQ4_9BURK</name>